<gene>
    <name evidence="2" type="ORF">AQUCO_00600017v1</name>
</gene>
<feature type="transmembrane region" description="Helical" evidence="1">
    <location>
        <begin position="64"/>
        <end position="83"/>
    </location>
</feature>
<keyword evidence="1" id="KW-0812">Transmembrane</keyword>
<name>A0A2G5EN69_AQUCA</name>
<evidence type="ECO:0000313" key="2">
    <source>
        <dbReference type="EMBL" id="PIA57007.1"/>
    </source>
</evidence>
<evidence type="ECO:0000313" key="3">
    <source>
        <dbReference type="Proteomes" id="UP000230069"/>
    </source>
</evidence>
<proteinExistence type="predicted"/>
<keyword evidence="1" id="KW-1133">Transmembrane helix</keyword>
<dbReference type="AlphaFoldDB" id="A0A2G5EN69"/>
<dbReference type="Proteomes" id="UP000230069">
    <property type="component" value="Unassembled WGS sequence"/>
</dbReference>
<keyword evidence="3" id="KW-1185">Reference proteome</keyword>
<accession>A0A2G5EN69</accession>
<reference evidence="2 3" key="1">
    <citation type="submission" date="2017-09" db="EMBL/GenBank/DDBJ databases">
        <title>WGS assembly of Aquilegia coerulea Goldsmith.</title>
        <authorList>
            <person name="Hodges S."/>
            <person name="Kramer E."/>
            <person name="Nordborg M."/>
            <person name="Tomkins J."/>
            <person name="Borevitz J."/>
            <person name="Derieg N."/>
            <person name="Yan J."/>
            <person name="Mihaltcheva S."/>
            <person name="Hayes R.D."/>
            <person name="Rokhsar D."/>
        </authorList>
    </citation>
    <scope>NUCLEOTIDE SEQUENCE [LARGE SCALE GENOMIC DNA]</scope>
    <source>
        <strain evidence="3">cv. Goldsmith</strain>
    </source>
</reference>
<dbReference type="EMBL" id="KZ305023">
    <property type="protein sequence ID" value="PIA57007.1"/>
    <property type="molecule type" value="Genomic_DNA"/>
</dbReference>
<keyword evidence="1" id="KW-0472">Membrane</keyword>
<dbReference type="InParanoid" id="A0A2G5EN69"/>
<organism evidence="2 3">
    <name type="scientific">Aquilegia coerulea</name>
    <name type="common">Rocky mountain columbine</name>
    <dbReference type="NCBI Taxonomy" id="218851"/>
    <lineage>
        <taxon>Eukaryota</taxon>
        <taxon>Viridiplantae</taxon>
        <taxon>Streptophyta</taxon>
        <taxon>Embryophyta</taxon>
        <taxon>Tracheophyta</taxon>
        <taxon>Spermatophyta</taxon>
        <taxon>Magnoliopsida</taxon>
        <taxon>Ranunculales</taxon>
        <taxon>Ranunculaceae</taxon>
        <taxon>Thalictroideae</taxon>
        <taxon>Aquilegia</taxon>
    </lineage>
</organism>
<protein>
    <submittedName>
        <fullName evidence="2">Uncharacterized protein</fullName>
    </submittedName>
</protein>
<sequence length="89" mass="10527">MQRKVCSSPTLSPSLRLCNLSPSFEEKRFFYSTNIFFIIFFFILSRDFNLLITRRRSSNAFDRIVVNSFVIHPHLLLGCFNLIKNLKHL</sequence>
<evidence type="ECO:0000256" key="1">
    <source>
        <dbReference type="SAM" id="Phobius"/>
    </source>
</evidence>
<feature type="transmembrane region" description="Helical" evidence="1">
    <location>
        <begin position="29"/>
        <end position="52"/>
    </location>
</feature>